<dbReference type="Pfam" id="PF02585">
    <property type="entry name" value="PIG-L"/>
    <property type="match status" value="1"/>
</dbReference>
<dbReference type="CDD" id="cd02440">
    <property type="entry name" value="AdoMet_MTases"/>
    <property type="match status" value="1"/>
</dbReference>
<accession>A0A0V8I4E2</accession>
<name>A0A0V8I4E2_9MICC</name>
<comment type="caution">
    <text evidence="2">The sequence shown here is derived from an EMBL/GenBank/DDBJ whole genome shotgun (WGS) entry which is preliminary data.</text>
</comment>
<dbReference type="Gene3D" id="3.40.50.150">
    <property type="entry name" value="Vaccinia Virus protein VP39"/>
    <property type="match status" value="1"/>
</dbReference>
<dbReference type="GO" id="GO:0009312">
    <property type="term" value="P:oligosaccharide biosynthetic process"/>
    <property type="evidence" value="ECO:0007669"/>
    <property type="project" value="InterPro"/>
</dbReference>
<dbReference type="SUPFAM" id="SSF102588">
    <property type="entry name" value="LmbE-like"/>
    <property type="match status" value="1"/>
</dbReference>
<dbReference type="GO" id="GO:0016137">
    <property type="term" value="P:glycoside metabolic process"/>
    <property type="evidence" value="ECO:0007669"/>
    <property type="project" value="UniProtKB-ARBA"/>
</dbReference>
<dbReference type="GO" id="GO:0008757">
    <property type="term" value="F:S-adenosylmethionine-dependent methyltransferase activity"/>
    <property type="evidence" value="ECO:0007669"/>
    <property type="project" value="InterPro"/>
</dbReference>
<dbReference type="SUPFAM" id="SSF53335">
    <property type="entry name" value="S-adenosyl-L-methionine-dependent methyltransferases"/>
    <property type="match status" value="1"/>
</dbReference>
<reference evidence="2 3" key="1">
    <citation type="journal article" date="2014" name="Arch. Microbiol.">
        <title>Arthrobacter enclensis sp. nov., isolated from sediment sample.</title>
        <authorList>
            <person name="Dastager S.G."/>
            <person name="Liu Q."/>
            <person name="Tang S.K."/>
            <person name="Krishnamurthi S."/>
            <person name="Lee J.C."/>
            <person name="Li W.J."/>
        </authorList>
    </citation>
    <scope>NUCLEOTIDE SEQUENCE [LARGE SCALE GENOMIC DNA]</scope>
    <source>
        <strain evidence="2 3">NIO-1008</strain>
    </source>
</reference>
<keyword evidence="3" id="KW-1185">Reference proteome</keyword>
<protein>
    <submittedName>
        <fullName evidence="2">SAM-dependent methyltransferase</fullName>
    </submittedName>
</protein>
<evidence type="ECO:0000313" key="2">
    <source>
        <dbReference type="EMBL" id="KSU69376.1"/>
    </source>
</evidence>
<dbReference type="InterPro" id="IPR024078">
    <property type="entry name" value="LmbE-like_dom_sf"/>
</dbReference>
<dbReference type="STRING" id="993070.AS031_19125"/>
<dbReference type="RefSeq" id="WP_058269754.1">
    <property type="nucleotide sequence ID" value="NZ_FMAZ01000012.1"/>
</dbReference>
<proteinExistence type="predicted"/>
<evidence type="ECO:0000313" key="3">
    <source>
        <dbReference type="Proteomes" id="UP000053199"/>
    </source>
</evidence>
<dbReference type="InterPro" id="IPR050508">
    <property type="entry name" value="Methyltransf_Superfamily"/>
</dbReference>
<dbReference type="Gene3D" id="3.40.50.10320">
    <property type="entry name" value="LmbE-like"/>
    <property type="match status" value="1"/>
</dbReference>
<gene>
    <name evidence="2" type="ORF">AS031_19125</name>
</gene>
<keyword evidence="1" id="KW-0862">Zinc</keyword>
<dbReference type="GO" id="GO:0032259">
    <property type="term" value="P:methylation"/>
    <property type="evidence" value="ECO:0007669"/>
    <property type="project" value="UniProtKB-KW"/>
</dbReference>
<sequence>MVTFSHTDRGTAESAWAAAGLSSAPDLPLDGNELARMGFVILAAHPDDETLGAGGLAATLSGLGAAVEVLLCTAGEGSHPESPSHTPGRLAAIRLEEFGHGLAALGLEGRWRFLGLPDRGLGLHAEAIAGAVREAAERLAASPEGPRRLVLVAPYRADGHADHDALGAVAAGVAASDGHGLLEYPIWYWHWAGPDHPGWRDWVKLHLGPAARQAKDRAMAAHGSQVRPLSPAPGDETLLSEDFLYHFARGYEMFAWTPPRTAGDRPHRSGEAEQIFDAVHRRAEDPWDYASSWYEQRKRSLTLAVLPRESYPAGLEVGCSIGMLTAELAARCGSLLALDASGVAVDRAGQRLGHLGHVHVDRMVVPGSWPDGTFDLVVLSEVGYYLPGDELAALWDRVEATLRPGGTLLLCHWRHPVDGWELDGETVHARARERLGWQPAGLYRERDFILEALVAPEVLPAAEPGTA</sequence>
<organism evidence="2 3">
    <name type="scientific">Pseudarthrobacter enclensis</name>
    <dbReference type="NCBI Taxonomy" id="993070"/>
    <lineage>
        <taxon>Bacteria</taxon>
        <taxon>Bacillati</taxon>
        <taxon>Actinomycetota</taxon>
        <taxon>Actinomycetes</taxon>
        <taxon>Micrococcales</taxon>
        <taxon>Micrococcaceae</taxon>
        <taxon>Pseudarthrobacter</taxon>
    </lineage>
</organism>
<dbReference type="InterPro" id="IPR003737">
    <property type="entry name" value="GlcNAc_PI_deacetylase-related"/>
</dbReference>
<keyword evidence="2" id="KW-0489">Methyltransferase</keyword>
<dbReference type="PANTHER" id="PTHR42912">
    <property type="entry name" value="METHYLTRANSFERASE"/>
    <property type="match status" value="1"/>
</dbReference>
<dbReference type="AlphaFoldDB" id="A0A0V8I4E2"/>
<dbReference type="InterPro" id="IPR029063">
    <property type="entry name" value="SAM-dependent_MTases_sf"/>
</dbReference>
<dbReference type="PANTHER" id="PTHR42912:SF45">
    <property type="entry name" value="23S RRNA (GUANINE(745)-N(1))-METHYLTRANSFERASE"/>
    <property type="match status" value="1"/>
</dbReference>
<dbReference type="EMBL" id="LNQM01000013">
    <property type="protein sequence ID" value="KSU69376.1"/>
    <property type="molecule type" value="Genomic_DNA"/>
</dbReference>
<evidence type="ECO:0000256" key="1">
    <source>
        <dbReference type="ARBA" id="ARBA00022833"/>
    </source>
</evidence>
<dbReference type="Proteomes" id="UP000053199">
    <property type="component" value="Unassembled WGS sequence"/>
</dbReference>
<keyword evidence="2" id="KW-0808">Transferase</keyword>
<dbReference type="OrthoDB" id="116799at2"/>
<dbReference type="Pfam" id="PF05401">
    <property type="entry name" value="NodS"/>
    <property type="match status" value="1"/>
</dbReference>
<dbReference type="InterPro" id="IPR008715">
    <property type="entry name" value="SAM-MeTfrase_NodS-like"/>
</dbReference>